<dbReference type="PANTHER" id="PTHR34414">
    <property type="entry name" value="HET DOMAIN-CONTAINING PROTEIN-RELATED"/>
    <property type="match status" value="1"/>
</dbReference>
<keyword evidence="2" id="KW-0472">Membrane</keyword>
<accession>A0AA39YBF1</accession>
<feature type="region of interest" description="Disordered" evidence="1">
    <location>
        <begin position="1"/>
        <end position="21"/>
    </location>
</feature>
<dbReference type="AlphaFoldDB" id="A0AA39YBF1"/>
<feature type="transmembrane region" description="Helical" evidence="2">
    <location>
        <begin position="316"/>
        <end position="338"/>
    </location>
</feature>
<dbReference type="InterPro" id="IPR046536">
    <property type="entry name" value="DUF6601"/>
</dbReference>
<dbReference type="EMBL" id="JAULSV010000003">
    <property type="protein sequence ID" value="KAK0648835.1"/>
    <property type="molecule type" value="Genomic_DNA"/>
</dbReference>
<dbReference type="Proteomes" id="UP001174936">
    <property type="component" value="Unassembled WGS sequence"/>
</dbReference>
<dbReference type="PANTHER" id="PTHR34414:SF1">
    <property type="entry name" value="SUBTILISIN-LIKE SERINE PROTEASE"/>
    <property type="match status" value="1"/>
</dbReference>
<keyword evidence="2" id="KW-1133">Transmembrane helix</keyword>
<name>A0AA39YBF1_9PEZI</name>
<keyword evidence="4" id="KW-1185">Reference proteome</keyword>
<protein>
    <recommendedName>
        <fullName evidence="5">Subtilisin-like serine protease</fullName>
    </recommendedName>
</protein>
<proteinExistence type="predicted"/>
<evidence type="ECO:0000313" key="3">
    <source>
        <dbReference type="EMBL" id="KAK0648835.1"/>
    </source>
</evidence>
<evidence type="ECO:0008006" key="5">
    <source>
        <dbReference type="Google" id="ProtNLM"/>
    </source>
</evidence>
<dbReference type="Pfam" id="PF20246">
    <property type="entry name" value="DUF6601"/>
    <property type="match status" value="1"/>
</dbReference>
<organism evidence="3 4">
    <name type="scientific">Cercophora newfieldiana</name>
    <dbReference type="NCBI Taxonomy" id="92897"/>
    <lineage>
        <taxon>Eukaryota</taxon>
        <taxon>Fungi</taxon>
        <taxon>Dikarya</taxon>
        <taxon>Ascomycota</taxon>
        <taxon>Pezizomycotina</taxon>
        <taxon>Sordariomycetes</taxon>
        <taxon>Sordariomycetidae</taxon>
        <taxon>Sordariales</taxon>
        <taxon>Lasiosphaeriaceae</taxon>
        <taxon>Cercophora</taxon>
    </lineage>
</organism>
<evidence type="ECO:0000313" key="4">
    <source>
        <dbReference type="Proteomes" id="UP001174936"/>
    </source>
</evidence>
<evidence type="ECO:0000256" key="1">
    <source>
        <dbReference type="SAM" id="MobiDB-lite"/>
    </source>
</evidence>
<feature type="transmembrane region" description="Helical" evidence="2">
    <location>
        <begin position="275"/>
        <end position="296"/>
    </location>
</feature>
<keyword evidence="2" id="KW-0812">Transmembrane</keyword>
<gene>
    <name evidence="3" type="ORF">B0T16DRAFT_389001</name>
</gene>
<comment type="caution">
    <text evidence="3">The sequence shown here is derived from an EMBL/GenBank/DDBJ whole genome shotgun (WGS) entry which is preliminary data.</text>
</comment>
<reference evidence="3" key="1">
    <citation type="submission" date="2023-06" db="EMBL/GenBank/DDBJ databases">
        <title>Genome-scale phylogeny and comparative genomics of the fungal order Sordariales.</title>
        <authorList>
            <consortium name="Lawrence Berkeley National Laboratory"/>
            <person name="Hensen N."/>
            <person name="Bonometti L."/>
            <person name="Westerberg I."/>
            <person name="Brannstrom I.O."/>
            <person name="Guillou S."/>
            <person name="Cros-Aarteil S."/>
            <person name="Calhoun S."/>
            <person name="Haridas S."/>
            <person name="Kuo A."/>
            <person name="Mondo S."/>
            <person name="Pangilinan J."/>
            <person name="Riley R."/>
            <person name="Labutti K."/>
            <person name="Andreopoulos B."/>
            <person name="Lipzen A."/>
            <person name="Chen C."/>
            <person name="Yanf M."/>
            <person name="Daum C."/>
            <person name="Ng V."/>
            <person name="Clum A."/>
            <person name="Steindorff A."/>
            <person name="Ohm R."/>
            <person name="Martin F."/>
            <person name="Silar P."/>
            <person name="Natvig D."/>
            <person name="Lalanne C."/>
            <person name="Gautier V."/>
            <person name="Ament-Velasquez S.L."/>
            <person name="Kruys A."/>
            <person name="Hutchinson M.I."/>
            <person name="Powell A.J."/>
            <person name="Barry K."/>
            <person name="Miller A.N."/>
            <person name="Grigoriev I.V."/>
            <person name="Debuchy R."/>
            <person name="Gladieux P."/>
            <person name="Thoren M.H."/>
            <person name="Johannesson H."/>
        </authorList>
    </citation>
    <scope>NUCLEOTIDE SEQUENCE</scope>
    <source>
        <strain evidence="3">SMH2532-1</strain>
    </source>
</reference>
<evidence type="ECO:0000256" key="2">
    <source>
        <dbReference type="SAM" id="Phobius"/>
    </source>
</evidence>
<sequence length="365" mass="41184">MAAVSKGIATQPSHGPSLPAPMRCPFETNIWQTFKTIPGTSASPGATASSDNTAVDLLPASYHRREDVGTSAYHRVVANPAIDVTEFIKSDLSLGGLENMRHLELAGARRPPTQLHIHVAMGRQIIPVDRMDLHLLWKNDGKFYIKPLPRYLLDPEFWEANLVATAMEYAHRVSRGFLYTYACLISSESDFFIANEKRLLPRNLSDDSPIKWDSWKAIAREVLVSYDPGRVHQRFLRSELRLSRINHIHRLTRWPPFKPYFGGWRNYSTLFRENLAWMVAATVFIALILTAMQVGLATDRLKDNGDFQRASFGFTVFAMVAPLGAFGLLILTTGYNLLFDSSWLRKNAFGEERKVEHPPIGGDQV</sequence>